<reference evidence="1" key="1">
    <citation type="submission" date="2014-03" db="EMBL/GenBank/DDBJ databases">
        <authorList>
            <person name="Genoscope - CEA"/>
        </authorList>
    </citation>
    <scope>NUCLEOTIDE SEQUENCE [LARGE SCALE GENOMIC DNA]</scope>
    <source>
        <strain evidence="1">CF27</strain>
    </source>
</reference>
<keyword evidence="3" id="KW-1185">Reference proteome</keyword>
<dbReference type="EMBL" id="CCCS020000049">
    <property type="protein sequence ID" value="CDQ11374.1"/>
    <property type="molecule type" value="Genomic_DNA"/>
</dbReference>
<reference evidence="2 3" key="3">
    <citation type="submission" date="2017-03" db="EMBL/GenBank/DDBJ databases">
        <authorList>
            <person name="Regsiter A."/>
            <person name="William W."/>
        </authorList>
    </citation>
    <scope>NUCLEOTIDE SEQUENCE [LARGE SCALE GENOMIC DNA]</scope>
    <source>
        <strain evidence="2">PRJEB5721</strain>
    </source>
</reference>
<dbReference type="EMBL" id="LT841305">
    <property type="protein sequence ID" value="SMH67733.1"/>
    <property type="molecule type" value="Genomic_DNA"/>
</dbReference>
<evidence type="ECO:0000313" key="3">
    <source>
        <dbReference type="Proteomes" id="UP000193925"/>
    </source>
</evidence>
<protein>
    <submittedName>
        <fullName evidence="1">Uncharacterized protein</fullName>
    </submittedName>
</protein>
<name>A0A060UXZ5_9PROT</name>
<organism evidence="1">
    <name type="scientific">Acidithiobacillus ferrivorans</name>
    <dbReference type="NCBI Taxonomy" id="160808"/>
    <lineage>
        <taxon>Bacteria</taxon>
        <taxon>Pseudomonadati</taxon>
        <taxon>Pseudomonadota</taxon>
        <taxon>Acidithiobacillia</taxon>
        <taxon>Acidithiobacillales</taxon>
        <taxon>Acidithiobacillaceae</taxon>
        <taxon>Acidithiobacillus</taxon>
    </lineage>
</organism>
<accession>A0A060UXZ5</accession>
<evidence type="ECO:0000313" key="2">
    <source>
        <dbReference type="EMBL" id="SMH67733.1"/>
    </source>
</evidence>
<dbReference type="Proteomes" id="UP000193925">
    <property type="component" value="Chromosome AFERRI"/>
</dbReference>
<dbReference type="RefSeq" id="WP_156103929.1">
    <property type="nucleotide sequence ID" value="NZ_CCCS020000049.1"/>
</dbReference>
<evidence type="ECO:0000313" key="1">
    <source>
        <dbReference type="EMBL" id="CDQ11374.1"/>
    </source>
</evidence>
<gene>
    <name evidence="2" type="ORF">AFERRI_50935</name>
    <name evidence="1" type="ORF">AFERRI_530269</name>
</gene>
<dbReference type="AlphaFoldDB" id="A0A060UXZ5"/>
<sequence>MRLCLHAAVHGWKGYNSQFRLRYFLREIITHTANHAALTIYRHQQTAEAGNPIRCLSMAGECGDYESTCAIMR</sequence>
<proteinExistence type="predicted"/>
<reference evidence="1" key="2">
    <citation type="submission" date="2014-07" db="EMBL/GenBank/DDBJ databases">
        <title>Initial genome analysis of the psychrotolerant acidophile Acidithiobacillus ferrivorans CF27: insights into iron and sulfur oxidation pathways and into biofilm formation.</title>
        <authorList>
            <person name="Talla E."/>
            <person name="Hedrich S."/>
            <person name="Mangenot S."/>
            <person name="Ji B."/>
            <person name="Johnson D.B."/>
            <person name="Barbe V."/>
            <person name="Bonnefoy V."/>
        </authorList>
    </citation>
    <scope>NUCLEOTIDE SEQUENCE [LARGE SCALE GENOMIC DNA]</scope>
    <source>
        <strain evidence="1">CF27</strain>
    </source>
</reference>